<proteinExistence type="inferred from homology"/>
<dbReference type="InterPro" id="IPR018114">
    <property type="entry name" value="TRYPSIN_HIS"/>
</dbReference>
<dbReference type="SUPFAM" id="SSF50494">
    <property type="entry name" value="Trypsin-like serine proteases"/>
    <property type="match status" value="1"/>
</dbReference>
<evidence type="ECO:0000259" key="5">
    <source>
        <dbReference type="PROSITE" id="PS50240"/>
    </source>
</evidence>
<protein>
    <submittedName>
        <fullName evidence="6">Trypsin</fullName>
        <ecNumber evidence="6">3.4.21.4</ecNumber>
    </submittedName>
</protein>
<dbReference type="EC" id="3.4.21.4" evidence="6"/>
<dbReference type="GO" id="GO:0006508">
    <property type="term" value="P:proteolysis"/>
    <property type="evidence" value="ECO:0007669"/>
    <property type="project" value="UniProtKB-KW"/>
</dbReference>
<dbReference type="SMART" id="SM00020">
    <property type="entry name" value="Tryp_SPc"/>
    <property type="match status" value="1"/>
</dbReference>
<dbReference type="PANTHER" id="PTHR24276:SF98">
    <property type="entry name" value="FI18310P1-RELATED"/>
    <property type="match status" value="1"/>
</dbReference>
<evidence type="ECO:0000256" key="3">
    <source>
        <dbReference type="RuleBase" id="RU363034"/>
    </source>
</evidence>
<feature type="chain" id="PRO_5017483304" evidence="4">
    <location>
        <begin position="29"/>
        <end position="273"/>
    </location>
</feature>
<dbReference type="Pfam" id="PF00089">
    <property type="entry name" value="Trypsin"/>
    <property type="match status" value="1"/>
</dbReference>
<feature type="signal peptide" evidence="4">
    <location>
        <begin position="1"/>
        <end position="28"/>
    </location>
</feature>
<sequence>MRRFIARAASGVAALAVTALATPPPAAADEVVIGGNEIKVSESPWVVALSSRARFGGTRAGQFCGGVVVSATQVLTAAHCLRPEVLGMDVAKVSDLKVIVGRTELRSTEGQEVAVKSARTNPGYNPTTNAGDLAVLTLATELPATTTPIPVAAAGDPGYQAGTRAMIYGWGDTSGRGNYPTTLHAGPVTVLSDASCERAYPPKSDEPYEASTMLCAGDPKGGHDACQGDSGGPLVAGGKLIGLVSWGNGCALPDYPGVYTRVAAVPWTAVAAG</sequence>
<keyword evidence="3" id="KW-0720">Serine protease</keyword>
<reference evidence="6 7" key="1">
    <citation type="submission" date="2018-10" db="EMBL/GenBank/DDBJ databases">
        <title>Relationship between Morphology and Antimicrobial Activity in Streptomyces.</title>
        <authorList>
            <person name="Kang H.J."/>
            <person name="Kim S.B."/>
        </authorList>
    </citation>
    <scope>NUCLEOTIDE SEQUENCE [LARGE SCALE GENOMIC DNA]</scope>
    <source>
        <strain evidence="6 7">BH38</strain>
    </source>
</reference>
<keyword evidence="4" id="KW-0732">Signal</keyword>
<dbReference type="PROSITE" id="PS00134">
    <property type="entry name" value="TRYPSIN_HIS"/>
    <property type="match status" value="1"/>
</dbReference>
<dbReference type="FunFam" id="2.40.10.10:FF:000002">
    <property type="entry name" value="Transmembrane protease serine"/>
    <property type="match status" value="1"/>
</dbReference>
<dbReference type="KEGG" id="shun:DWB77_02021"/>
<dbReference type="CDD" id="cd00190">
    <property type="entry name" value="Tryp_SPc"/>
    <property type="match status" value="1"/>
</dbReference>
<evidence type="ECO:0000256" key="4">
    <source>
        <dbReference type="SAM" id="SignalP"/>
    </source>
</evidence>
<dbReference type="InterPro" id="IPR043504">
    <property type="entry name" value="Peptidase_S1_PA_chymotrypsin"/>
</dbReference>
<evidence type="ECO:0000313" key="7">
    <source>
        <dbReference type="Proteomes" id="UP000271554"/>
    </source>
</evidence>
<keyword evidence="7" id="KW-1185">Reference proteome</keyword>
<comment type="similarity">
    <text evidence="1">Belongs to the peptidase S1 family.</text>
</comment>
<evidence type="ECO:0000256" key="2">
    <source>
        <dbReference type="ARBA" id="ARBA00023157"/>
    </source>
</evidence>
<dbReference type="PROSITE" id="PS50240">
    <property type="entry name" value="TRYPSIN_DOM"/>
    <property type="match status" value="1"/>
</dbReference>
<dbReference type="InterPro" id="IPR033116">
    <property type="entry name" value="TRYPSIN_SER"/>
</dbReference>
<keyword evidence="3" id="KW-0645">Protease</keyword>
<dbReference type="InterPro" id="IPR009003">
    <property type="entry name" value="Peptidase_S1_PA"/>
</dbReference>
<accession>A0A387HCC4</accession>
<evidence type="ECO:0000256" key="1">
    <source>
        <dbReference type="ARBA" id="ARBA00007664"/>
    </source>
</evidence>
<keyword evidence="2" id="KW-1015">Disulfide bond</keyword>
<dbReference type="Gene3D" id="2.40.10.10">
    <property type="entry name" value="Trypsin-like serine proteases"/>
    <property type="match status" value="1"/>
</dbReference>
<keyword evidence="3 6" id="KW-0378">Hydrolase</keyword>
<dbReference type="PROSITE" id="PS00135">
    <property type="entry name" value="TRYPSIN_SER"/>
    <property type="match status" value="1"/>
</dbReference>
<dbReference type="EMBL" id="CP032698">
    <property type="protein sequence ID" value="AYG79903.1"/>
    <property type="molecule type" value="Genomic_DNA"/>
</dbReference>
<dbReference type="OrthoDB" id="1496095at2"/>
<dbReference type="PANTHER" id="PTHR24276">
    <property type="entry name" value="POLYSERASE-RELATED"/>
    <property type="match status" value="1"/>
</dbReference>
<dbReference type="AlphaFoldDB" id="A0A387HCC4"/>
<dbReference type="InterPro" id="IPR050430">
    <property type="entry name" value="Peptidase_S1"/>
</dbReference>
<dbReference type="RefSeq" id="WP_120720926.1">
    <property type="nucleotide sequence ID" value="NZ_CP032698.1"/>
</dbReference>
<dbReference type="GO" id="GO:0004252">
    <property type="term" value="F:serine-type endopeptidase activity"/>
    <property type="evidence" value="ECO:0007669"/>
    <property type="project" value="UniProtKB-EC"/>
</dbReference>
<dbReference type="Proteomes" id="UP000271554">
    <property type="component" value="Chromosome"/>
</dbReference>
<dbReference type="InterPro" id="IPR001254">
    <property type="entry name" value="Trypsin_dom"/>
</dbReference>
<name>A0A387HCC4_9ACTN</name>
<feature type="domain" description="Peptidase S1" evidence="5">
    <location>
        <begin position="32"/>
        <end position="273"/>
    </location>
</feature>
<gene>
    <name evidence="6" type="ORF">DWB77_02021</name>
</gene>
<dbReference type="PRINTS" id="PR00722">
    <property type="entry name" value="CHYMOTRYPSIN"/>
</dbReference>
<organism evidence="6 7">
    <name type="scientific">Streptomyces hundungensis</name>
    <dbReference type="NCBI Taxonomy" id="1077946"/>
    <lineage>
        <taxon>Bacteria</taxon>
        <taxon>Bacillati</taxon>
        <taxon>Actinomycetota</taxon>
        <taxon>Actinomycetes</taxon>
        <taxon>Kitasatosporales</taxon>
        <taxon>Streptomycetaceae</taxon>
        <taxon>Streptomyces</taxon>
    </lineage>
</organism>
<dbReference type="InterPro" id="IPR001314">
    <property type="entry name" value="Peptidase_S1A"/>
</dbReference>
<evidence type="ECO:0000313" key="6">
    <source>
        <dbReference type="EMBL" id="AYG79903.1"/>
    </source>
</evidence>